<evidence type="ECO:0000256" key="6">
    <source>
        <dbReference type="PIRSR" id="PIRSR038994-1"/>
    </source>
</evidence>
<dbReference type="PANTHER" id="PTHR11113:SF14">
    <property type="entry name" value="N-ACETYLGLUCOSAMINE-6-PHOSPHATE DEACETYLASE"/>
    <property type="match status" value="1"/>
</dbReference>
<dbReference type="Gene3D" id="2.30.40.10">
    <property type="entry name" value="Urease, subunit C, domain 1"/>
    <property type="match status" value="1"/>
</dbReference>
<feature type="binding site" evidence="7">
    <location>
        <position position="249"/>
    </location>
    <ligand>
        <name>substrate</name>
    </ligand>
</feature>
<dbReference type="InterPro" id="IPR006680">
    <property type="entry name" value="Amidohydro-rel"/>
</dbReference>
<feature type="binding site" evidence="8">
    <location>
        <position position="128"/>
    </location>
    <ligand>
        <name>Zn(2+)</name>
        <dbReference type="ChEBI" id="CHEBI:29105"/>
    </ligand>
</feature>
<keyword evidence="2 8" id="KW-0479">Metal-binding</keyword>
<reference evidence="11" key="1">
    <citation type="submission" date="2016-05" db="EMBL/GenBank/DDBJ databases">
        <authorList>
            <person name="Baek K."/>
            <person name="Yang S.-J."/>
        </authorList>
    </citation>
    <scope>NUCLEOTIDE SEQUENCE [LARGE SCALE GENOMIC DNA]</scope>
    <source>
        <strain evidence="11">ST58-10</strain>
    </source>
</reference>
<evidence type="ECO:0000256" key="1">
    <source>
        <dbReference type="ARBA" id="ARBA00010716"/>
    </source>
</evidence>
<dbReference type="GO" id="GO:0006046">
    <property type="term" value="P:N-acetylglucosamine catabolic process"/>
    <property type="evidence" value="ECO:0007669"/>
    <property type="project" value="TreeGrafter"/>
</dbReference>
<feature type="binding site" evidence="7">
    <location>
        <begin position="305"/>
        <end position="307"/>
    </location>
    <ligand>
        <name>substrate</name>
    </ligand>
</feature>
<dbReference type="PANTHER" id="PTHR11113">
    <property type="entry name" value="N-ACETYLGLUCOSAMINE-6-PHOSPHATE DEACETYLASE"/>
    <property type="match status" value="1"/>
</dbReference>
<evidence type="ECO:0000256" key="4">
    <source>
        <dbReference type="ARBA" id="ARBA00023277"/>
    </source>
</evidence>
<keyword evidence="11" id="KW-1185">Reference proteome</keyword>
<dbReference type="InterPro" id="IPR011059">
    <property type="entry name" value="Metal-dep_hydrolase_composite"/>
</dbReference>
<dbReference type="GO" id="GO:0008448">
    <property type="term" value="F:N-acetylglucosamine-6-phosphate deacetylase activity"/>
    <property type="evidence" value="ECO:0007669"/>
    <property type="project" value="InterPro"/>
</dbReference>
<evidence type="ECO:0000313" key="11">
    <source>
        <dbReference type="Proteomes" id="UP000078070"/>
    </source>
</evidence>
<dbReference type="RefSeq" id="WP_067382427.1">
    <property type="nucleotide sequence ID" value="NZ_CP015839.1"/>
</dbReference>
<dbReference type="EMBL" id="CP015839">
    <property type="protein sequence ID" value="ANG63095.1"/>
    <property type="molecule type" value="Genomic_DNA"/>
</dbReference>
<dbReference type="NCBIfam" id="TIGR00221">
    <property type="entry name" value="nagA"/>
    <property type="match status" value="1"/>
</dbReference>
<organism evidence="10 11">
    <name type="scientific">Marinobacterium aestuarii</name>
    <dbReference type="NCBI Taxonomy" id="1821621"/>
    <lineage>
        <taxon>Bacteria</taxon>
        <taxon>Pseudomonadati</taxon>
        <taxon>Pseudomonadota</taxon>
        <taxon>Gammaproteobacteria</taxon>
        <taxon>Oceanospirillales</taxon>
        <taxon>Oceanospirillaceae</taxon>
        <taxon>Marinobacterium</taxon>
    </lineage>
</organism>
<reference evidence="10 11" key="2">
    <citation type="journal article" date="2018" name="Int. J. Syst. Evol. Microbiol.">
        <title>Marinobacterium aestuarii sp. nov., a benzene-degrading marine bacterium isolated from estuary sediment.</title>
        <authorList>
            <person name="Bae S.S."/>
            <person name="Jung J."/>
            <person name="Chung D."/>
            <person name="Baek K."/>
        </authorList>
    </citation>
    <scope>NUCLEOTIDE SEQUENCE [LARGE SCALE GENOMIC DNA]</scope>
    <source>
        <strain evidence="10 11">ST58-10</strain>
    </source>
</reference>
<dbReference type="SUPFAM" id="SSF51338">
    <property type="entry name" value="Composite domain of metallo-dependent hydrolases"/>
    <property type="match status" value="1"/>
</dbReference>
<dbReference type="Proteomes" id="UP000078070">
    <property type="component" value="Chromosome"/>
</dbReference>
<dbReference type="CDD" id="cd00854">
    <property type="entry name" value="NagA"/>
    <property type="match status" value="1"/>
</dbReference>
<comment type="cofactor">
    <cofactor evidence="8">
        <name>a divalent metal cation</name>
        <dbReference type="ChEBI" id="CHEBI:60240"/>
    </cofactor>
    <text evidence="8">Binds 1 divalent metal cation per subunit.</text>
</comment>
<dbReference type="STRING" id="1821621.A8C75_11845"/>
<feature type="binding site" evidence="8">
    <location>
        <position position="193"/>
    </location>
    <ligand>
        <name>Zn(2+)</name>
        <dbReference type="ChEBI" id="CHEBI:29105"/>
    </ligand>
</feature>
<evidence type="ECO:0000256" key="7">
    <source>
        <dbReference type="PIRSR" id="PIRSR038994-2"/>
    </source>
</evidence>
<dbReference type="AlphaFoldDB" id="A0A1A9EYX5"/>
<proteinExistence type="inferred from homology"/>
<feature type="binding site" evidence="7">
    <location>
        <position position="139"/>
    </location>
    <ligand>
        <name>substrate</name>
    </ligand>
</feature>
<accession>A0A1A9EYX5</accession>
<dbReference type="InterPro" id="IPR032466">
    <property type="entry name" value="Metal_Hydrolase"/>
</dbReference>
<keyword evidence="3 5" id="KW-0378">Hydrolase</keyword>
<feature type="binding site" evidence="7">
    <location>
        <position position="225"/>
    </location>
    <ligand>
        <name>substrate</name>
    </ligand>
</feature>
<dbReference type="SUPFAM" id="SSF51556">
    <property type="entry name" value="Metallo-dependent hydrolases"/>
    <property type="match status" value="1"/>
</dbReference>
<dbReference type="KEGG" id="mars:A8C75_11845"/>
<feature type="binding site" evidence="7">
    <location>
        <begin position="217"/>
        <end position="218"/>
    </location>
    <ligand>
        <name>substrate</name>
    </ligand>
</feature>
<sequence length="379" mass="40352">MQYALINGRIFDGEQMLEGRALWVRDGRIEALASPEQLPSGISTADLGGQLLAPGFIDTQVNGGGGVLFNDSPDVDGIRAIGRAHRRFGTTGFLPTLISDRREVMTAALGATREALVSVPGVLGIHLEGPFLNLQRKGIHPASMIRSPEDDALALLSSLNCEGVTLVTLAPEQVSPGFIQHLVEAGIVVAAGHTQSSYAQMTEALSLGVSGFTHLFNAMTPLSSREPGVVGAALDDANSWCGLIVDNHHVHAATLRIALRAKAAGKMMLVTDAVQTVGVGGREFELLGQAILRENGRVCSPEGTLAGSDLDMATAVRNSVKLLGLSLEESLRMASLYPAEFLRLGDRYGRIREGYQANLVLLNEQLEVQQTWIDGRAES</sequence>
<evidence type="ECO:0000259" key="9">
    <source>
        <dbReference type="Pfam" id="PF01979"/>
    </source>
</evidence>
<gene>
    <name evidence="10" type="ORF">A8C75_11845</name>
</gene>
<evidence type="ECO:0000256" key="3">
    <source>
        <dbReference type="ARBA" id="ARBA00022801"/>
    </source>
</evidence>
<dbReference type="OrthoDB" id="9776488at2"/>
<evidence type="ECO:0000256" key="8">
    <source>
        <dbReference type="PIRSR" id="PIRSR038994-3"/>
    </source>
</evidence>
<dbReference type="Gene3D" id="3.20.20.140">
    <property type="entry name" value="Metal-dependent hydrolases"/>
    <property type="match status" value="1"/>
</dbReference>
<dbReference type="Pfam" id="PF01979">
    <property type="entry name" value="Amidohydro_1"/>
    <property type="match status" value="1"/>
</dbReference>
<feature type="binding site" evidence="8">
    <location>
        <position position="214"/>
    </location>
    <ligand>
        <name>Zn(2+)</name>
        <dbReference type="ChEBI" id="CHEBI:29105"/>
    </ligand>
</feature>
<dbReference type="InterPro" id="IPR003764">
    <property type="entry name" value="GlcNAc_6-P_deAcase"/>
</dbReference>
<keyword evidence="4 5" id="KW-0119">Carbohydrate metabolism</keyword>
<comment type="similarity">
    <text evidence="1 5">Belongs to the metallo-dependent hydrolases superfamily. NagA family.</text>
</comment>
<feature type="active site" description="Proton donor/acceptor" evidence="6">
    <location>
        <position position="272"/>
    </location>
</feature>
<evidence type="ECO:0000256" key="5">
    <source>
        <dbReference type="PIRNR" id="PIRNR038994"/>
    </source>
</evidence>
<protein>
    <submittedName>
        <fullName evidence="10">N-acetylglucosamine-6-phosphate deacetylase</fullName>
    </submittedName>
</protein>
<dbReference type="FunFam" id="3.20.20.140:FF:000004">
    <property type="entry name" value="N-acetylglucosamine-6-phosphate deacetylase"/>
    <property type="match status" value="1"/>
</dbReference>
<evidence type="ECO:0000313" key="10">
    <source>
        <dbReference type="EMBL" id="ANG63095.1"/>
    </source>
</evidence>
<feature type="domain" description="Amidohydrolase-related" evidence="9">
    <location>
        <begin position="52"/>
        <end position="376"/>
    </location>
</feature>
<dbReference type="PIRSF" id="PIRSF038994">
    <property type="entry name" value="NagA"/>
    <property type="match status" value="1"/>
</dbReference>
<name>A0A1A9EYX5_9GAMM</name>
<dbReference type="GO" id="GO:0046872">
    <property type="term" value="F:metal ion binding"/>
    <property type="evidence" value="ECO:0007669"/>
    <property type="project" value="UniProtKB-KW"/>
</dbReference>
<evidence type="ECO:0000256" key="2">
    <source>
        <dbReference type="ARBA" id="ARBA00022723"/>
    </source>
</evidence>